<organism evidence="2 3">
    <name type="scientific">Sphaerosporella brunnea</name>
    <dbReference type="NCBI Taxonomy" id="1250544"/>
    <lineage>
        <taxon>Eukaryota</taxon>
        <taxon>Fungi</taxon>
        <taxon>Dikarya</taxon>
        <taxon>Ascomycota</taxon>
        <taxon>Pezizomycotina</taxon>
        <taxon>Pezizomycetes</taxon>
        <taxon>Pezizales</taxon>
        <taxon>Pyronemataceae</taxon>
        <taxon>Sphaerosporella</taxon>
    </lineage>
</organism>
<proteinExistence type="predicted"/>
<evidence type="ECO:0000313" key="2">
    <source>
        <dbReference type="EMBL" id="KAA8915055.1"/>
    </source>
</evidence>
<feature type="compositionally biased region" description="Basic and acidic residues" evidence="1">
    <location>
        <begin position="279"/>
        <end position="291"/>
    </location>
</feature>
<feature type="region of interest" description="Disordered" evidence="1">
    <location>
        <begin position="188"/>
        <end position="207"/>
    </location>
</feature>
<evidence type="ECO:0000313" key="3">
    <source>
        <dbReference type="Proteomes" id="UP000326924"/>
    </source>
</evidence>
<feature type="region of interest" description="Disordered" evidence="1">
    <location>
        <begin position="223"/>
        <end position="260"/>
    </location>
</feature>
<accession>A0A5J5FBM4</accession>
<feature type="compositionally biased region" description="Low complexity" evidence="1">
    <location>
        <begin position="419"/>
        <end position="437"/>
    </location>
</feature>
<gene>
    <name evidence="2" type="ORF">FN846DRAFT_901626</name>
</gene>
<reference evidence="2 3" key="1">
    <citation type="submission" date="2019-09" db="EMBL/GenBank/DDBJ databases">
        <title>Draft genome of the ectomycorrhizal ascomycete Sphaerosporella brunnea.</title>
        <authorList>
            <consortium name="DOE Joint Genome Institute"/>
            <person name="Benucci G.M."/>
            <person name="Marozzi G."/>
            <person name="Antonielli L."/>
            <person name="Sanchez S."/>
            <person name="Marco P."/>
            <person name="Wang X."/>
            <person name="Falini L.B."/>
            <person name="Barry K."/>
            <person name="Haridas S."/>
            <person name="Lipzen A."/>
            <person name="Labutti K."/>
            <person name="Grigoriev I.V."/>
            <person name="Murat C."/>
            <person name="Martin F."/>
            <person name="Albertini E."/>
            <person name="Donnini D."/>
            <person name="Bonito G."/>
        </authorList>
    </citation>
    <scope>NUCLEOTIDE SEQUENCE [LARGE SCALE GENOMIC DNA]</scope>
    <source>
        <strain evidence="2 3">Sb_GMNB300</strain>
    </source>
</reference>
<dbReference type="InParanoid" id="A0A5J5FBM4"/>
<feature type="region of interest" description="Disordered" evidence="1">
    <location>
        <begin position="275"/>
        <end position="443"/>
    </location>
</feature>
<protein>
    <submittedName>
        <fullName evidence="2">Uncharacterized protein</fullName>
    </submittedName>
</protein>
<keyword evidence="3" id="KW-1185">Reference proteome</keyword>
<feature type="region of interest" description="Disordered" evidence="1">
    <location>
        <begin position="159"/>
        <end position="181"/>
    </location>
</feature>
<feature type="compositionally biased region" description="Basic and acidic residues" evidence="1">
    <location>
        <begin position="159"/>
        <end position="170"/>
    </location>
</feature>
<comment type="caution">
    <text evidence="2">The sequence shown here is derived from an EMBL/GenBank/DDBJ whole genome shotgun (WGS) entry which is preliminary data.</text>
</comment>
<feature type="compositionally biased region" description="Basic and acidic residues" evidence="1">
    <location>
        <begin position="194"/>
        <end position="207"/>
    </location>
</feature>
<sequence>MSTPVSPILSSEINRLYASGTPQSLTVLRSMSALVSRGQVAADTATKDLLSSCILSLTQSHNLGLQIQGLVADGSAGALAELRQIQGFVANLPEGRVVATTKAFLKSAVEQVERRDNAQRRMEMKRGMKKAAEGIKEEKRKREEERLKRFEIQQEALRKEEKKQKMEAAKMKPVNKTATRQKMAAEAAKIQAGADKRAEDKRKREEAELKVRMEVVRAAQARKLEQQAKLRKAEEQKKAKKKPVDQEARKEMAAKAARIRGLADERAAQRIRLAAAHAQAEERRKAAELKKPAVGPIEARKRRAAARAALAEEARKIEQRQPAPVPPPQPEGEQGQQPTDPKQLPRNLQAYLHRQQEGAQKLVQLCPPASVPAVAQENTRKRSLPSAPARQPQAKKPRPPPLAPPRKLRVAGATPAHLVVPRRAASPPAVPRPAARPTFPPAVVPPAARPIAPQRPSRPISITQTAAPHYASSSPRLLTRSPPPIHRAEQFHRPWGNKIVLTLAM</sequence>
<dbReference type="AlphaFoldDB" id="A0A5J5FBM4"/>
<name>A0A5J5FBM4_9PEZI</name>
<evidence type="ECO:0000256" key="1">
    <source>
        <dbReference type="SAM" id="MobiDB-lite"/>
    </source>
</evidence>
<feature type="compositionally biased region" description="Basic and acidic residues" evidence="1">
    <location>
        <begin position="310"/>
        <end position="319"/>
    </location>
</feature>
<feature type="compositionally biased region" description="Basic and acidic residues" evidence="1">
    <location>
        <begin position="223"/>
        <end position="253"/>
    </location>
</feature>
<dbReference type="EMBL" id="VXIS01000001">
    <property type="protein sequence ID" value="KAA8915055.1"/>
    <property type="molecule type" value="Genomic_DNA"/>
</dbReference>
<dbReference type="Proteomes" id="UP000326924">
    <property type="component" value="Unassembled WGS sequence"/>
</dbReference>